<accession>A0A0V0ZN35</accession>
<sequence length="180" mass="21783">MQSMDISMMQHALMQKCDCCVKLETEMHALLLLHCFLVPRPVIQRFVMAEHADLKFSSLLIMYDERHSTTWISTISIYAFITWEWKEEEYFIHCIVMEARTCSTMILLFNINCHYERYDFTFNIHMSDKQEWHPLQFHTRTFIIEQRNKNNSHDLNTAYTCDRYQQALLQHRFLITSKEN</sequence>
<keyword evidence="2" id="KW-1185">Reference proteome</keyword>
<dbReference type="EMBL" id="JYDQ01000134">
    <property type="protein sequence ID" value="KRY13667.1"/>
    <property type="molecule type" value="Genomic_DNA"/>
</dbReference>
<comment type="caution">
    <text evidence="1">The sequence shown here is derived from an EMBL/GenBank/DDBJ whole genome shotgun (WGS) entry which is preliminary data.</text>
</comment>
<dbReference type="Proteomes" id="UP000054783">
    <property type="component" value="Unassembled WGS sequence"/>
</dbReference>
<proteinExistence type="predicted"/>
<evidence type="ECO:0000313" key="1">
    <source>
        <dbReference type="EMBL" id="KRY13667.1"/>
    </source>
</evidence>
<reference evidence="1 2" key="1">
    <citation type="submission" date="2015-01" db="EMBL/GenBank/DDBJ databases">
        <title>Evolution of Trichinella species and genotypes.</title>
        <authorList>
            <person name="Korhonen P.K."/>
            <person name="Edoardo P."/>
            <person name="Giuseppe L.R."/>
            <person name="Gasser R.B."/>
        </authorList>
    </citation>
    <scope>NUCLEOTIDE SEQUENCE [LARGE SCALE GENOMIC DNA]</scope>
    <source>
        <strain evidence="1">ISS2496</strain>
    </source>
</reference>
<dbReference type="AlphaFoldDB" id="A0A0V0ZN35"/>
<protein>
    <submittedName>
        <fullName evidence="1">Uncharacterized protein</fullName>
    </submittedName>
</protein>
<name>A0A0V0ZN35_9BILA</name>
<organism evidence="1 2">
    <name type="scientific">Trichinella patagoniensis</name>
    <dbReference type="NCBI Taxonomy" id="990121"/>
    <lineage>
        <taxon>Eukaryota</taxon>
        <taxon>Metazoa</taxon>
        <taxon>Ecdysozoa</taxon>
        <taxon>Nematoda</taxon>
        <taxon>Enoplea</taxon>
        <taxon>Dorylaimia</taxon>
        <taxon>Trichinellida</taxon>
        <taxon>Trichinellidae</taxon>
        <taxon>Trichinella</taxon>
    </lineage>
</organism>
<gene>
    <name evidence="1" type="ORF">T12_4930</name>
</gene>
<evidence type="ECO:0000313" key="2">
    <source>
        <dbReference type="Proteomes" id="UP000054783"/>
    </source>
</evidence>